<dbReference type="InterPro" id="IPR050126">
    <property type="entry name" value="Ap4A_hydrolase"/>
</dbReference>
<dbReference type="PANTHER" id="PTHR42850">
    <property type="entry name" value="METALLOPHOSPHOESTERASE"/>
    <property type="match status" value="1"/>
</dbReference>
<dbReference type="EMBL" id="JAKOGG010000008">
    <property type="protein sequence ID" value="MCS4557335.1"/>
    <property type="molecule type" value="Genomic_DNA"/>
</dbReference>
<feature type="domain" description="Calcineurin-like phosphoesterase" evidence="2">
    <location>
        <begin position="1"/>
        <end position="194"/>
    </location>
</feature>
<dbReference type="PANTHER" id="PTHR42850:SF2">
    <property type="entry name" value="BLL5683 PROTEIN"/>
    <property type="match status" value="1"/>
</dbReference>
<evidence type="ECO:0000259" key="2">
    <source>
        <dbReference type="Pfam" id="PF12850"/>
    </source>
</evidence>
<dbReference type="RefSeq" id="WP_238896813.1">
    <property type="nucleotide sequence ID" value="NZ_JAKOGG010000008.1"/>
</dbReference>
<organism evidence="3 4">
    <name type="scientific">Shewanella electrica</name>
    <dbReference type="NCBI Taxonomy" id="515560"/>
    <lineage>
        <taxon>Bacteria</taxon>
        <taxon>Pseudomonadati</taxon>
        <taxon>Pseudomonadota</taxon>
        <taxon>Gammaproteobacteria</taxon>
        <taxon>Alteromonadales</taxon>
        <taxon>Shewanellaceae</taxon>
        <taxon>Shewanella</taxon>
    </lineage>
</organism>
<dbReference type="Proteomes" id="UP001201549">
    <property type="component" value="Unassembled WGS sequence"/>
</dbReference>
<proteinExistence type="inferred from homology"/>
<dbReference type="InterPro" id="IPR029052">
    <property type="entry name" value="Metallo-depent_PP-like"/>
</dbReference>
<keyword evidence="4" id="KW-1185">Reference proteome</keyword>
<reference evidence="4" key="2">
    <citation type="submission" date="2023-07" db="EMBL/GenBank/DDBJ databases">
        <title>Shewanella mangrovi sp. nov., an acetaldehyde- degrading bacterium isolated from mangrove sediment.</title>
        <authorList>
            <person name="Liu Y."/>
        </authorList>
    </citation>
    <scope>NUCLEOTIDE SEQUENCE [LARGE SCALE GENOMIC DNA]</scope>
    <source>
        <strain evidence="4">C32</strain>
    </source>
</reference>
<protein>
    <submittedName>
        <fullName evidence="3">Metallophosphatase family protein</fullName>
    </submittedName>
</protein>
<dbReference type="Pfam" id="PF12850">
    <property type="entry name" value="Metallophos_2"/>
    <property type="match status" value="1"/>
</dbReference>
<reference evidence="3 4" key="1">
    <citation type="submission" date="2022-02" db="EMBL/GenBank/DDBJ databases">
        <authorList>
            <person name="Zhuang L."/>
        </authorList>
    </citation>
    <scope>NUCLEOTIDE SEQUENCE [LARGE SCALE GENOMIC DNA]</scope>
    <source>
        <strain evidence="3 4">C32</strain>
    </source>
</reference>
<comment type="caution">
    <text evidence="3">The sequence shown here is derived from an EMBL/GenBank/DDBJ whole genome shotgun (WGS) entry which is preliminary data.</text>
</comment>
<dbReference type="Gene3D" id="3.60.21.10">
    <property type="match status" value="1"/>
</dbReference>
<name>A0ABT2FLX9_9GAMM</name>
<gene>
    <name evidence="3" type="ORF">L9G74_12855</name>
</gene>
<evidence type="ECO:0000256" key="1">
    <source>
        <dbReference type="ARBA" id="ARBA00008950"/>
    </source>
</evidence>
<accession>A0ABT2FLX9</accession>
<dbReference type="PIRSF" id="PIRSF000883">
    <property type="entry name" value="Pesterase_MJ0912"/>
    <property type="match status" value="1"/>
</dbReference>
<comment type="similarity">
    <text evidence="1">Belongs to the metallophosphoesterase superfamily. YfcE family.</text>
</comment>
<evidence type="ECO:0000313" key="4">
    <source>
        <dbReference type="Proteomes" id="UP001201549"/>
    </source>
</evidence>
<dbReference type="CDD" id="cd00838">
    <property type="entry name" value="MPP_superfamily"/>
    <property type="match status" value="1"/>
</dbReference>
<dbReference type="InterPro" id="IPR024654">
    <property type="entry name" value="Calcineurin-like_PHP_lpxH"/>
</dbReference>
<dbReference type="SUPFAM" id="SSF56300">
    <property type="entry name" value="Metallo-dependent phosphatases"/>
    <property type="match status" value="1"/>
</dbReference>
<evidence type="ECO:0000313" key="3">
    <source>
        <dbReference type="EMBL" id="MCS4557335.1"/>
    </source>
</evidence>
<dbReference type="InterPro" id="IPR011152">
    <property type="entry name" value="Pesterase_MJ0912"/>
</dbReference>
<sequence length="255" mass="28390">MRIAAIFDIHANLPALEAVLQEVASLRVDMLVVGGDVIAGPMPNETLALLAQYQGNKVLLKGNAEIDLLHCLNHEPMHPLSPRAAHEIHWLANTLKQEFIQKIVNWQFSSEIHSPELGRMLFCHATPRDSHEIFTEQTPTEQLLPMLGRSRADVIVCGHSHIPFERRLPQCRIVNAGSVGMPVGSNLASWVLLDGQITFKQTAYDIHAAAQRIRQSDYPDAENFVQQQVLHVPNTAAQQQLLSELMQQQQLASAS</sequence>